<organism evidence="2 3">
    <name type="scientific">Venturia inaequalis</name>
    <name type="common">Apple scab fungus</name>
    <dbReference type="NCBI Taxonomy" id="5025"/>
    <lineage>
        <taxon>Eukaryota</taxon>
        <taxon>Fungi</taxon>
        <taxon>Dikarya</taxon>
        <taxon>Ascomycota</taxon>
        <taxon>Pezizomycotina</taxon>
        <taxon>Dothideomycetes</taxon>
        <taxon>Pleosporomycetidae</taxon>
        <taxon>Venturiales</taxon>
        <taxon>Venturiaceae</taxon>
        <taxon>Venturia</taxon>
    </lineage>
</organism>
<dbReference type="PANTHER" id="PTHR38787:SF3">
    <property type="entry name" value="REGULATORY P DOMAIN-CONTAINING PROTEIN"/>
    <property type="match status" value="1"/>
</dbReference>
<comment type="caution">
    <text evidence="2">The sequence shown here is derived from an EMBL/GenBank/DDBJ whole genome shotgun (WGS) entry which is preliminary data.</text>
</comment>
<name>A0A8H3V5R8_VENIN</name>
<accession>A0A8H3V5R8</accession>
<dbReference type="Proteomes" id="UP000433883">
    <property type="component" value="Unassembled WGS sequence"/>
</dbReference>
<dbReference type="InterPro" id="IPR018815">
    <property type="entry name" value="Incr_loss_mito_DNA_1"/>
</dbReference>
<keyword evidence="1" id="KW-0812">Transmembrane</keyword>
<dbReference type="AlphaFoldDB" id="A0A8H3V5R8"/>
<proteinExistence type="predicted"/>
<feature type="transmembrane region" description="Helical" evidence="1">
    <location>
        <begin position="57"/>
        <end position="79"/>
    </location>
</feature>
<dbReference type="Pfam" id="PF10311">
    <property type="entry name" value="Ilm1"/>
    <property type="match status" value="1"/>
</dbReference>
<dbReference type="PANTHER" id="PTHR38787">
    <property type="entry name" value="REGULATORY P DOMAIN-CONTAINING PROTEIN"/>
    <property type="match status" value="1"/>
</dbReference>
<sequence>MALISAFNIIKASVVFHLTLAYFFLTAPQKIVGQNAVLVLGDSMQMPHVADFDKATPVTAFVAVVLSILALSDFTAVSITEPLAVEYWSSITPLRLAFLFPFTAYIYLFKAGGYANNTGVYYKTRSADLLMNSFTFTFAFLELMMWFWVFITLKDQRREIAVKVLKEQSKAQGRIPGPLTSYASPMSRQDIQETSSTVLNSTMLPFFLVALSALVFGPDSALARNNAAFSAQMYQSGAVMEKIMSTKMVDLYHFRSHESLGSKQGQGSSSWGWTSPEGREFVALGQADGAAFVEINKKGKMLYLGRLPQYSTPGIWREIRGYKDYMIIGSESPKHNIQIFDMKKLLELDEENPVTFSNEKDLTGLFKGLPDGRTHNVVVNEGSGFVYAVGAVPRTDVCKSGLIAIDMADPSKPTSPGCASEGGYVHDAQCIMYKGPDAKYQNREICYGFNENMMVIYDMTDKKAPTIISSSKYDGSVYCHQGWVLDPNNQEYLLMDDEYDEYSRYGLAKDGHPVTYIWNIMSLEKPFLTGHFKSPVRSIDHNQYIHNGLTFQSNYGSGLRVLNISSIPRDPTGKGVKEVGYFDIYPEDDQMTEGGSTKFVGSWSSYAGFKSGYIYVNSIERGGFVVKLRGR</sequence>
<gene>
    <name evidence="2" type="ORF">BLS_005169</name>
</gene>
<keyword evidence="1" id="KW-0472">Membrane</keyword>
<feature type="transmembrane region" description="Helical" evidence="1">
    <location>
        <begin position="91"/>
        <end position="109"/>
    </location>
</feature>
<dbReference type="InterPro" id="IPR027589">
    <property type="entry name" value="Choice_anch_B"/>
</dbReference>
<evidence type="ECO:0000313" key="2">
    <source>
        <dbReference type="EMBL" id="KAE9982964.1"/>
    </source>
</evidence>
<dbReference type="NCBIfam" id="TIGR04312">
    <property type="entry name" value="choice_anch_B"/>
    <property type="match status" value="1"/>
</dbReference>
<dbReference type="EMBL" id="WNWQ01000035">
    <property type="protein sequence ID" value="KAE9982964.1"/>
    <property type="molecule type" value="Genomic_DNA"/>
</dbReference>
<dbReference type="GO" id="GO:0005576">
    <property type="term" value="C:extracellular region"/>
    <property type="evidence" value="ECO:0007669"/>
    <property type="project" value="TreeGrafter"/>
</dbReference>
<feature type="transmembrane region" description="Helical" evidence="1">
    <location>
        <begin position="197"/>
        <end position="216"/>
    </location>
</feature>
<evidence type="ECO:0000313" key="3">
    <source>
        <dbReference type="Proteomes" id="UP000433883"/>
    </source>
</evidence>
<keyword evidence="1" id="KW-1133">Transmembrane helix</keyword>
<feature type="transmembrane region" description="Helical" evidence="1">
    <location>
        <begin position="129"/>
        <end position="153"/>
    </location>
</feature>
<protein>
    <submittedName>
        <fullName evidence="2">Uncharacterized protein</fullName>
    </submittedName>
</protein>
<reference evidence="2 3" key="1">
    <citation type="submission" date="2019-11" db="EMBL/GenBank/DDBJ databases">
        <title>Venturia inaequalis Genome Resource.</title>
        <authorList>
            <person name="Lichtner F.J."/>
        </authorList>
    </citation>
    <scope>NUCLEOTIDE SEQUENCE [LARGE SCALE GENOMIC DNA]</scope>
    <source>
        <strain evidence="2">Bline_iso_100314</strain>
    </source>
</reference>
<evidence type="ECO:0000256" key="1">
    <source>
        <dbReference type="SAM" id="Phobius"/>
    </source>
</evidence>